<dbReference type="InterPro" id="IPR014284">
    <property type="entry name" value="RNA_pol_sigma-70_dom"/>
</dbReference>
<dbReference type="Pfam" id="PF04542">
    <property type="entry name" value="Sigma70_r2"/>
    <property type="match status" value="1"/>
</dbReference>
<dbReference type="PANTHER" id="PTHR43133:SF50">
    <property type="entry name" value="ECF RNA POLYMERASE SIGMA FACTOR SIGM"/>
    <property type="match status" value="1"/>
</dbReference>
<dbReference type="Gene3D" id="1.10.10.10">
    <property type="entry name" value="Winged helix-like DNA-binding domain superfamily/Winged helix DNA-binding domain"/>
    <property type="match status" value="1"/>
</dbReference>
<dbReference type="InterPro" id="IPR007627">
    <property type="entry name" value="RNA_pol_sigma70_r2"/>
</dbReference>
<feature type="domain" description="RNA polymerase sigma-70 region 2" evidence="7">
    <location>
        <begin position="18"/>
        <end position="78"/>
    </location>
</feature>
<keyword evidence="4" id="KW-0238">DNA-binding</keyword>
<dbReference type="InterPro" id="IPR013324">
    <property type="entry name" value="RNA_pol_sigma_r3/r4-like"/>
</dbReference>
<dbReference type="AlphaFoldDB" id="A0A937UMK3"/>
<organism evidence="9 10">
    <name type="scientific">Frankia nepalensis</name>
    <dbReference type="NCBI Taxonomy" id="1836974"/>
    <lineage>
        <taxon>Bacteria</taxon>
        <taxon>Bacillati</taxon>
        <taxon>Actinomycetota</taxon>
        <taxon>Actinomycetes</taxon>
        <taxon>Frankiales</taxon>
        <taxon>Frankiaceae</taxon>
        <taxon>Frankia</taxon>
    </lineage>
</organism>
<dbReference type="InterPro" id="IPR013249">
    <property type="entry name" value="RNA_pol_sigma70_r4_t2"/>
</dbReference>
<keyword evidence="5" id="KW-0804">Transcription</keyword>
<dbReference type="NCBIfam" id="TIGR02937">
    <property type="entry name" value="sigma70-ECF"/>
    <property type="match status" value="1"/>
</dbReference>
<evidence type="ECO:0000256" key="3">
    <source>
        <dbReference type="ARBA" id="ARBA00023082"/>
    </source>
</evidence>
<feature type="domain" description="RNA polymerase sigma factor 70 region 4 type 2" evidence="8">
    <location>
        <begin position="112"/>
        <end position="163"/>
    </location>
</feature>
<dbReference type="InterPro" id="IPR039425">
    <property type="entry name" value="RNA_pol_sigma-70-like"/>
</dbReference>
<evidence type="ECO:0000313" key="9">
    <source>
        <dbReference type="EMBL" id="MBL7628934.1"/>
    </source>
</evidence>
<feature type="region of interest" description="Disordered" evidence="6">
    <location>
        <begin position="170"/>
        <end position="220"/>
    </location>
</feature>
<dbReference type="SUPFAM" id="SSF88659">
    <property type="entry name" value="Sigma3 and sigma4 domains of RNA polymerase sigma factors"/>
    <property type="match status" value="1"/>
</dbReference>
<dbReference type="GO" id="GO:0016987">
    <property type="term" value="F:sigma factor activity"/>
    <property type="evidence" value="ECO:0007669"/>
    <property type="project" value="UniProtKB-KW"/>
</dbReference>
<evidence type="ECO:0000259" key="8">
    <source>
        <dbReference type="Pfam" id="PF08281"/>
    </source>
</evidence>
<dbReference type="EMBL" id="JAEACQ010000197">
    <property type="protein sequence ID" value="MBL7628934.1"/>
    <property type="molecule type" value="Genomic_DNA"/>
</dbReference>
<dbReference type="InterPro" id="IPR013325">
    <property type="entry name" value="RNA_pol_sigma_r2"/>
</dbReference>
<evidence type="ECO:0000256" key="2">
    <source>
        <dbReference type="ARBA" id="ARBA00023015"/>
    </source>
</evidence>
<dbReference type="InterPro" id="IPR014325">
    <property type="entry name" value="RNA_pol_sigma-E_actinobac"/>
</dbReference>
<proteinExistence type="inferred from homology"/>
<evidence type="ECO:0000256" key="1">
    <source>
        <dbReference type="ARBA" id="ARBA00010641"/>
    </source>
</evidence>
<comment type="similarity">
    <text evidence="1">Belongs to the sigma-70 factor family. ECF subfamily.</text>
</comment>
<gene>
    <name evidence="9" type="ORF">I7412_17575</name>
</gene>
<dbReference type="PANTHER" id="PTHR43133">
    <property type="entry name" value="RNA POLYMERASE ECF-TYPE SIGMA FACTO"/>
    <property type="match status" value="1"/>
</dbReference>
<dbReference type="GO" id="GO:0006352">
    <property type="term" value="P:DNA-templated transcription initiation"/>
    <property type="evidence" value="ECO:0007669"/>
    <property type="project" value="InterPro"/>
</dbReference>
<dbReference type="SUPFAM" id="SSF88946">
    <property type="entry name" value="Sigma2 domain of RNA polymerase sigma factors"/>
    <property type="match status" value="1"/>
</dbReference>
<evidence type="ECO:0000256" key="6">
    <source>
        <dbReference type="SAM" id="MobiDB-lite"/>
    </source>
</evidence>
<dbReference type="InterPro" id="IPR036388">
    <property type="entry name" value="WH-like_DNA-bd_sf"/>
</dbReference>
<protein>
    <submittedName>
        <fullName evidence="9">SigE family RNA polymerase sigma factor</fullName>
    </submittedName>
</protein>
<keyword evidence="2" id="KW-0805">Transcription regulation</keyword>
<sequence>MRADDERAFEEFVARSGERLLLSAALLVGGDWAAGEDLLQGAFERTYRHWGKIADGAREGYVRRVLVNAATSRWRRLQVRVPEVPLLVDGAWTVDIAAPVTDPADRMSDRADLLAALAALPPRQRAVVVLRYVEDLPEAEVAAALGCSIGSVRSQASRGLARLRDSDHLRALGHAPPTGRPVSAPPAGTPDIVTNEHDGTGPPSRTATTAASEERKETAP</sequence>
<evidence type="ECO:0000256" key="4">
    <source>
        <dbReference type="ARBA" id="ARBA00023125"/>
    </source>
</evidence>
<evidence type="ECO:0000313" key="10">
    <source>
        <dbReference type="Proteomes" id="UP000604475"/>
    </source>
</evidence>
<comment type="caution">
    <text evidence="9">The sequence shown here is derived from an EMBL/GenBank/DDBJ whole genome shotgun (WGS) entry which is preliminary data.</text>
</comment>
<accession>A0A937UMK3</accession>
<dbReference type="Pfam" id="PF08281">
    <property type="entry name" value="Sigma70_r4_2"/>
    <property type="match status" value="1"/>
</dbReference>
<dbReference type="Proteomes" id="UP000604475">
    <property type="component" value="Unassembled WGS sequence"/>
</dbReference>
<dbReference type="NCBIfam" id="TIGR02983">
    <property type="entry name" value="SigE-fam_strep"/>
    <property type="match status" value="1"/>
</dbReference>
<evidence type="ECO:0000259" key="7">
    <source>
        <dbReference type="Pfam" id="PF04542"/>
    </source>
</evidence>
<keyword evidence="10" id="KW-1185">Reference proteome</keyword>
<reference evidence="9" key="1">
    <citation type="submission" date="2020-12" db="EMBL/GenBank/DDBJ databases">
        <title>Genomic characterization of non-nitrogen-fixing Frankia strains.</title>
        <authorList>
            <person name="Carlos-Shanley C."/>
            <person name="Guerra T."/>
            <person name="Hahn D."/>
        </authorList>
    </citation>
    <scope>NUCLEOTIDE SEQUENCE</scope>
    <source>
        <strain evidence="9">CN6</strain>
    </source>
</reference>
<dbReference type="Gene3D" id="1.10.1740.10">
    <property type="match status" value="1"/>
</dbReference>
<dbReference type="GO" id="GO:0003677">
    <property type="term" value="F:DNA binding"/>
    <property type="evidence" value="ECO:0007669"/>
    <property type="project" value="UniProtKB-KW"/>
</dbReference>
<name>A0A937UMK3_9ACTN</name>
<dbReference type="CDD" id="cd06171">
    <property type="entry name" value="Sigma70_r4"/>
    <property type="match status" value="1"/>
</dbReference>
<evidence type="ECO:0000256" key="5">
    <source>
        <dbReference type="ARBA" id="ARBA00023163"/>
    </source>
</evidence>
<dbReference type="RefSeq" id="WP_203006650.1">
    <property type="nucleotide sequence ID" value="NZ_JADWYU010000137.1"/>
</dbReference>
<keyword evidence="3" id="KW-0731">Sigma factor</keyword>